<accession>A0AAW3JQL5</accession>
<sequence length="367" mass="41755">MRKRFLCIICCSMLAFSGCGVGSSVVNSGNYESKNQSNTIEKFKGLWISDLGENDIFINKDGKMSRGIAYSGDFDFEGNVIKFELKNSKIFVDNGIYFTIKKGKLTRYENNSIAGTYTAGESLDKISSSIHFLNNKESTWEKGVFAYSDLTFKNSENQDEDYYDEDSQIYDVQSKYLKAIQDYSGTELNDLTPDKNIENFEYPEDESSMQKELNELKKTLQEVYGSNVEISFEQSSFEEFDVQKLNNALSEDDDEDGGDVDTIETLNKTMKDVVETGCNLQRCIKSDMTFRMSGDKGEDTQTVASYIYEVDGEYYMDTYAFDKLLQGQKMALEEKQSGNSDYSTADLNLDQYDGEDLNYSSLLLDQR</sequence>
<gene>
    <name evidence="2" type="ORF">APZ18_09805</name>
</gene>
<dbReference type="AlphaFoldDB" id="A0AAW3JQL5"/>
<name>A0AAW3JQL5_9FIRM</name>
<keyword evidence="3" id="KW-1185">Reference proteome</keyword>
<protein>
    <submittedName>
        <fullName evidence="2">Uncharacterized protein</fullName>
    </submittedName>
</protein>
<proteinExistence type="predicted"/>
<dbReference type="EMBL" id="LLKB01000005">
    <property type="protein sequence ID" value="KQC84997.1"/>
    <property type="molecule type" value="Genomic_DNA"/>
</dbReference>
<organism evidence="2 3">
    <name type="scientific">Butyribacter intestini</name>
    <dbReference type="NCBI Taxonomy" id="1703332"/>
    <lineage>
        <taxon>Bacteria</taxon>
        <taxon>Bacillati</taxon>
        <taxon>Bacillota</taxon>
        <taxon>Clostridia</taxon>
        <taxon>Lachnospirales</taxon>
        <taxon>Lachnospiraceae</taxon>
        <taxon>Butyribacter</taxon>
    </lineage>
</organism>
<keyword evidence="1" id="KW-0732">Signal</keyword>
<dbReference type="Proteomes" id="UP000050833">
    <property type="component" value="Unassembled WGS sequence"/>
</dbReference>
<evidence type="ECO:0000256" key="1">
    <source>
        <dbReference type="SAM" id="SignalP"/>
    </source>
</evidence>
<comment type="caution">
    <text evidence="2">The sequence shown here is derived from an EMBL/GenBank/DDBJ whole genome shotgun (WGS) entry which is preliminary data.</text>
</comment>
<dbReference type="PROSITE" id="PS51257">
    <property type="entry name" value="PROKAR_LIPOPROTEIN"/>
    <property type="match status" value="1"/>
</dbReference>
<evidence type="ECO:0000313" key="3">
    <source>
        <dbReference type="Proteomes" id="UP000050833"/>
    </source>
</evidence>
<evidence type="ECO:0000313" key="2">
    <source>
        <dbReference type="EMBL" id="KQC84997.1"/>
    </source>
</evidence>
<feature type="chain" id="PRO_5044025500" evidence="1">
    <location>
        <begin position="18"/>
        <end position="367"/>
    </location>
</feature>
<dbReference type="RefSeq" id="WP_055944374.1">
    <property type="nucleotide sequence ID" value="NZ_JAQDCV010000014.1"/>
</dbReference>
<feature type="signal peptide" evidence="1">
    <location>
        <begin position="1"/>
        <end position="17"/>
    </location>
</feature>
<reference evidence="2 3" key="1">
    <citation type="submission" date="2015-10" db="EMBL/GenBank/DDBJ databases">
        <title>Butyribacter intestini gen. nov., sp. nov., a butyric acid-producing bacterium of the family Lachnospiraceae isolated from the human faeces.</title>
        <authorList>
            <person name="Zou Y."/>
            <person name="Xue W."/>
            <person name="Luo G."/>
            <person name="Lv M."/>
        </authorList>
    </citation>
    <scope>NUCLEOTIDE SEQUENCE [LARGE SCALE GENOMIC DNA]</scope>
    <source>
        <strain evidence="2 3">TF01-11</strain>
    </source>
</reference>